<accession>A0ABU8SMN4</accession>
<comment type="caution">
    <text evidence="2">The sequence shown here is derived from an EMBL/GenBank/DDBJ whole genome shotgun (WGS) entry which is preliminary data.</text>
</comment>
<dbReference type="EMBL" id="JAWMWH010000003">
    <property type="protein sequence ID" value="MEJ6401153.1"/>
    <property type="molecule type" value="Genomic_DNA"/>
</dbReference>
<protein>
    <recommendedName>
        <fullName evidence="4">5-bromo-4-chloroindolyl phosphate hydrolysis protein</fullName>
    </recommendedName>
</protein>
<keyword evidence="1" id="KW-0472">Membrane</keyword>
<evidence type="ECO:0000313" key="3">
    <source>
        <dbReference type="Proteomes" id="UP001370590"/>
    </source>
</evidence>
<keyword evidence="3" id="KW-1185">Reference proteome</keyword>
<name>A0ABU8SMN4_9LACO</name>
<evidence type="ECO:0000313" key="2">
    <source>
        <dbReference type="EMBL" id="MEJ6401153.1"/>
    </source>
</evidence>
<gene>
    <name evidence="2" type="ORF">R4146_08365</name>
</gene>
<feature type="transmembrane region" description="Helical" evidence="1">
    <location>
        <begin position="40"/>
        <end position="63"/>
    </location>
</feature>
<feature type="transmembrane region" description="Helical" evidence="1">
    <location>
        <begin position="12"/>
        <end position="34"/>
    </location>
</feature>
<evidence type="ECO:0008006" key="4">
    <source>
        <dbReference type="Google" id="ProtNLM"/>
    </source>
</evidence>
<organism evidence="2 3">
    <name type="scientific">Nicoliella lavandulae</name>
    <dbReference type="NCBI Taxonomy" id="3082954"/>
    <lineage>
        <taxon>Bacteria</taxon>
        <taxon>Bacillati</taxon>
        <taxon>Bacillota</taxon>
        <taxon>Bacilli</taxon>
        <taxon>Lactobacillales</taxon>
        <taxon>Lactobacillaceae</taxon>
        <taxon>Nicoliella</taxon>
    </lineage>
</organism>
<keyword evidence="1" id="KW-0812">Transmembrane</keyword>
<dbReference type="RefSeq" id="WP_339960997.1">
    <property type="nucleotide sequence ID" value="NZ_JAWMWH010000003.1"/>
</dbReference>
<evidence type="ECO:0000256" key="1">
    <source>
        <dbReference type="SAM" id="Phobius"/>
    </source>
</evidence>
<dbReference type="Proteomes" id="UP001370590">
    <property type="component" value="Unassembled WGS sequence"/>
</dbReference>
<sequence>MIEKLKKLLMNIVMYVGIFVLFILAPLFILHLIYPMEKSADVWITFLGSYLGSIVAVIGTVIVTRMQIKTERLDSLNNSLFIERYQMLNSLLSDLYRIKNDTLDYSRKVKVIKRYIKNNNKIEGIKRYTQNFLDDFDVDQFASFYNYSKNRLMSMDLSESDYNNIDQIITNLFNDNKKLLMTYRDLSSTFRQKGDEPKEDIDLDSMIDSLSLEGQNLRITIKHLDQLDQDIQQIIKDSRDTIIR</sequence>
<reference evidence="2 3" key="1">
    <citation type="submission" date="2023-10" db="EMBL/GenBank/DDBJ databases">
        <title>Nicoliella lavandulae sp. nov. isolated from Lavandula angustifolia flowers.</title>
        <authorList>
            <person name="Alcantara C."/>
            <person name="Zuniga M."/>
            <person name="Landete J.M."/>
            <person name="Monedero V."/>
        </authorList>
    </citation>
    <scope>NUCLEOTIDE SEQUENCE [LARGE SCALE GENOMIC DNA]</scope>
    <source>
        <strain evidence="2 3">Es01</strain>
    </source>
</reference>
<keyword evidence="1" id="KW-1133">Transmembrane helix</keyword>
<proteinExistence type="predicted"/>